<dbReference type="GO" id="GO:0051536">
    <property type="term" value="F:iron-sulfur cluster binding"/>
    <property type="evidence" value="ECO:0007669"/>
    <property type="project" value="UniProtKB-KW"/>
</dbReference>
<dbReference type="Pfam" id="PF12838">
    <property type="entry name" value="Fer4_7"/>
    <property type="match status" value="1"/>
</dbReference>
<gene>
    <name evidence="5" type="ORF">ERS852444_00167</name>
</gene>
<dbReference type="PROSITE" id="PS00198">
    <property type="entry name" value="4FE4S_FER_1"/>
    <property type="match status" value="2"/>
</dbReference>
<keyword evidence="1" id="KW-0479">Metal-binding</keyword>
<sequence>MEEKKMSRTIEIVGREECTGCGACFNLCPLNAIKMTLDNNGFLQPVINKEICIDCGMCLKKCPVINSKYVNSEKPICYAVSASDEVKKNSSSGGVFKVLADYQIENCNGYVCGAVMMDNNVDVEQMVFGEKDKIALMQGSKYVQSFTNKTFQKTEQLLQEGKKVLYTGTPCQIAGLYAYLSKNYDNLVTAELICHGVPSKKVLQKYIEEVTEKYGEISKISFRTKELDPEGGWSRSVTAKIVLKNGTIYYNERTKDVYLKAFLKALSMNSACKNCKFQRLPRQADLTMGDFWGIEKVDNEMFDPKGTSVVLINNNHGKEYFDMVKERFIRIKEETLESAINGNRQIVEAPWVNQRRDRFYSLLDKYTFSKAVDYGLNRRFDIGYVGWWYGANYGSVLTNFALHEVLTKKLGKTVLMISYPGVINPIIESKSMRFAKKHYEISMPRKIDAHEDLNYYCEKFVLGSDQLWNWYSIKDTGNHFLLDWVKKDKNKIAYATSFGHNKSFFPQDERIEVARLFHEFNAISVREKEGVDILRNEFGVNALQLIDPVFLCEKEIYDVVADEVPGLSDEDYFYAYILDPTDEKREAVEFIKRKLNMKALIVIDGQAENKDELVKIMGEQNVYSEVSIEQWLKLIKDAKFVFTDSYHGTCFSIINKKPFISMRNRKRGNSRFDSLMNMLHLQDRMISNPTDISLLDDSIYEMNSIDYKFVYKVLEQEKEKGMNWLRKNLEIERKNEDFYSIILNKIKEQEQEIKKLKHCTEIE</sequence>
<dbReference type="PROSITE" id="PS51379">
    <property type="entry name" value="4FE4S_FER_2"/>
    <property type="match status" value="2"/>
</dbReference>
<proteinExistence type="predicted"/>
<reference evidence="5 6" key="1">
    <citation type="submission" date="2015-09" db="EMBL/GenBank/DDBJ databases">
        <authorList>
            <consortium name="Pathogen Informatics"/>
        </authorList>
    </citation>
    <scope>NUCLEOTIDE SEQUENCE [LARGE SCALE GENOMIC DNA]</scope>
    <source>
        <strain evidence="5 6">2789STDY5608887</strain>
    </source>
</reference>
<evidence type="ECO:0000256" key="1">
    <source>
        <dbReference type="ARBA" id="ARBA00022723"/>
    </source>
</evidence>
<organism evidence="5 6">
    <name type="scientific">Roseburia inulinivorans</name>
    <dbReference type="NCBI Taxonomy" id="360807"/>
    <lineage>
        <taxon>Bacteria</taxon>
        <taxon>Bacillati</taxon>
        <taxon>Bacillota</taxon>
        <taxon>Clostridia</taxon>
        <taxon>Lachnospirales</taxon>
        <taxon>Lachnospiraceae</taxon>
        <taxon>Roseburia</taxon>
    </lineage>
</organism>
<protein>
    <submittedName>
        <fullName evidence="5">Ferredoxin I</fullName>
    </submittedName>
</protein>
<evidence type="ECO:0000313" key="5">
    <source>
        <dbReference type="EMBL" id="CUM72004.1"/>
    </source>
</evidence>
<feature type="domain" description="4Fe-4S ferredoxin-type" evidence="4">
    <location>
        <begin position="8"/>
        <end position="38"/>
    </location>
</feature>
<dbReference type="RefSeq" id="WP_055167321.1">
    <property type="nucleotide sequence ID" value="NZ_CYXX01000001.1"/>
</dbReference>
<dbReference type="Pfam" id="PF04230">
    <property type="entry name" value="PS_pyruv_trans"/>
    <property type="match status" value="1"/>
</dbReference>
<feature type="domain" description="4Fe-4S ferredoxin-type" evidence="4">
    <location>
        <begin position="43"/>
        <end position="73"/>
    </location>
</feature>
<dbReference type="InterPro" id="IPR007345">
    <property type="entry name" value="Polysacch_pyruvyl_Trfase"/>
</dbReference>
<dbReference type="InterPro" id="IPR007525">
    <property type="entry name" value="FrhB_FdhB_C"/>
</dbReference>
<evidence type="ECO:0000259" key="4">
    <source>
        <dbReference type="PROSITE" id="PS51379"/>
    </source>
</evidence>
<name>A0A173R1X7_9FIRM</name>
<dbReference type="PANTHER" id="PTHR43193:SF2">
    <property type="entry name" value="POLYFERREDOXIN PROTEIN FWDF"/>
    <property type="match status" value="1"/>
</dbReference>
<keyword evidence="2" id="KW-0408">Iron</keyword>
<keyword evidence="3" id="KW-0411">Iron-sulfur</keyword>
<dbReference type="PANTHER" id="PTHR43193">
    <property type="match status" value="1"/>
</dbReference>
<evidence type="ECO:0000256" key="3">
    <source>
        <dbReference type="ARBA" id="ARBA00023014"/>
    </source>
</evidence>
<dbReference type="Proteomes" id="UP000095453">
    <property type="component" value="Unassembled WGS sequence"/>
</dbReference>
<dbReference type="InterPro" id="IPR052977">
    <property type="entry name" value="Polyferredoxin-like_ET"/>
</dbReference>
<dbReference type="Gene3D" id="3.30.70.20">
    <property type="match status" value="1"/>
</dbReference>
<dbReference type="InterPro" id="IPR017896">
    <property type="entry name" value="4Fe4S_Fe-S-bd"/>
</dbReference>
<dbReference type="SUPFAM" id="SSF54862">
    <property type="entry name" value="4Fe-4S ferredoxins"/>
    <property type="match status" value="1"/>
</dbReference>
<evidence type="ECO:0000256" key="2">
    <source>
        <dbReference type="ARBA" id="ARBA00023004"/>
    </source>
</evidence>
<dbReference type="InterPro" id="IPR017900">
    <property type="entry name" value="4Fe4S_Fe_S_CS"/>
</dbReference>
<dbReference type="Pfam" id="PF04432">
    <property type="entry name" value="FrhB_FdhB_C"/>
    <property type="match status" value="1"/>
</dbReference>
<dbReference type="GO" id="GO:0046872">
    <property type="term" value="F:metal ion binding"/>
    <property type="evidence" value="ECO:0007669"/>
    <property type="project" value="UniProtKB-KW"/>
</dbReference>
<evidence type="ECO:0000313" key="6">
    <source>
        <dbReference type="Proteomes" id="UP000095453"/>
    </source>
</evidence>
<accession>A0A173R1X7</accession>
<dbReference type="AlphaFoldDB" id="A0A173R1X7"/>
<dbReference type="EMBL" id="CYXX01000001">
    <property type="protein sequence ID" value="CUM72004.1"/>
    <property type="molecule type" value="Genomic_DNA"/>
</dbReference>